<accession>A0ABP7AHN2</accession>
<evidence type="ECO:0000313" key="1">
    <source>
        <dbReference type="EMBL" id="GAA3632891.1"/>
    </source>
</evidence>
<keyword evidence="2" id="KW-1185">Reference proteome</keyword>
<sequence length="896" mass="96375">MTAPFEDAAQLAVTGPQHVIAPLAHVAAEEAQRDRQATDALFLTFNVDLAYLETRLLGLCRAAGAAVTVIADADAWSPDVRSVRFAGRHYHAGLVATTHAFHPKLTLIAGPERAVAIVGSGNLTLGGWQYNAELATVLLANRTSAPRAMADLRDLLGSLSAVARLDPLSEQALSRCSRHLDELLHAADVIDTGHRLAASWGGRLIDQLPVGPVDELLLSAPFHDPAAGAVRAVLGRLQPRTVWLAVQPGWTAFEPASIASVLDAYNSATDADVRVVRDEEDPAGGRYRHGKLIEWTSGGSRRALTGSPNLSVAALLRTAGAQGNFELAVVGPVAGSLFPPGVPVNLREILGRVVQSEGASTDLGTPIITAVIDRDGGVTIHLARVRWSVEIEMSHLTDQPDRWHVVGGVVAGSETADIDLDAAGGSRIRLAWTNVDGVRGWSAVQFITDRRAALTRLGPSERRSRTQRSLPSDLWGDDPSFLSAVMGDLSAIASELAARRSGAALASRSGSAQDEHVVGSNDDHHLEPWLWIQSETLARLGPGLASYALALPSLGAIDSWVPEWIDTVVPDDVPGLDEDTADNLAETISDGPADATDPIDQRSDDEYLRTRRRTWCQNAARVAPTLPVELRLFVLRVTLRFWQAGNWQDDDLQPLRLVADLVRGLTPEDVPRQLAARVGSLSAVAVALVRGSVDLGAYNERTLLYNELARSAGRLLADAEPDVTALYLDTLVPGTKIDYWLGEIDDCRDAALSDDPFGDVDDILALDYTVARPGVRMLQLEGNLTNPAQRALEVIGQVEDRTGVAVWASNPKGDWALVVWRKPDLVTVSRTGSTRIRWRHQRLTGIVGPASLARQTRLGDSQSIYDIVTRPKFWRTDDAAAVLESVGITDPAPPVI</sequence>
<dbReference type="Gene3D" id="3.30.870.10">
    <property type="entry name" value="Endonuclease Chain A"/>
    <property type="match status" value="1"/>
</dbReference>
<evidence type="ECO:0008006" key="3">
    <source>
        <dbReference type="Google" id="ProtNLM"/>
    </source>
</evidence>
<dbReference type="Proteomes" id="UP001501490">
    <property type="component" value="Unassembled WGS sequence"/>
</dbReference>
<comment type="caution">
    <text evidence="1">The sequence shown here is derived from an EMBL/GenBank/DDBJ whole genome shotgun (WGS) entry which is preliminary data.</text>
</comment>
<protein>
    <recommendedName>
        <fullName evidence="3">Phospholipase D-like domain-containing protein</fullName>
    </recommendedName>
</protein>
<proteinExistence type="predicted"/>
<gene>
    <name evidence="1" type="ORF">GCM10022236_39290</name>
</gene>
<organism evidence="1 2">
    <name type="scientific">Microlunatus ginsengisoli</name>
    <dbReference type="NCBI Taxonomy" id="363863"/>
    <lineage>
        <taxon>Bacteria</taxon>
        <taxon>Bacillati</taxon>
        <taxon>Actinomycetota</taxon>
        <taxon>Actinomycetes</taxon>
        <taxon>Propionibacteriales</taxon>
        <taxon>Propionibacteriaceae</taxon>
        <taxon>Microlunatus</taxon>
    </lineage>
</organism>
<dbReference type="RefSeq" id="WP_344807771.1">
    <property type="nucleotide sequence ID" value="NZ_BAABAB010000031.1"/>
</dbReference>
<name>A0ABP7AHN2_9ACTN</name>
<dbReference type="EMBL" id="BAABAB010000031">
    <property type="protein sequence ID" value="GAA3632891.1"/>
    <property type="molecule type" value="Genomic_DNA"/>
</dbReference>
<reference evidence="2" key="1">
    <citation type="journal article" date="2019" name="Int. J. Syst. Evol. Microbiol.">
        <title>The Global Catalogue of Microorganisms (GCM) 10K type strain sequencing project: providing services to taxonomists for standard genome sequencing and annotation.</title>
        <authorList>
            <consortium name="The Broad Institute Genomics Platform"/>
            <consortium name="The Broad Institute Genome Sequencing Center for Infectious Disease"/>
            <person name="Wu L."/>
            <person name="Ma J."/>
        </authorList>
    </citation>
    <scope>NUCLEOTIDE SEQUENCE [LARGE SCALE GENOMIC DNA]</scope>
    <source>
        <strain evidence="2">JCM 16929</strain>
    </source>
</reference>
<evidence type="ECO:0000313" key="2">
    <source>
        <dbReference type="Proteomes" id="UP001501490"/>
    </source>
</evidence>